<name>A0ABW4BR74_9LACO</name>
<dbReference type="Pfam" id="PF02518">
    <property type="entry name" value="HATPase_c"/>
    <property type="match status" value="1"/>
</dbReference>
<dbReference type="SMART" id="SM00387">
    <property type="entry name" value="HATPase_c"/>
    <property type="match status" value="1"/>
</dbReference>
<comment type="caution">
    <text evidence="10">The sequence shown here is derived from an EMBL/GenBank/DDBJ whole genome shotgun (WGS) entry which is preliminary data.</text>
</comment>
<dbReference type="InterPro" id="IPR004358">
    <property type="entry name" value="Sig_transdc_His_kin-like_C"/>
</dbReference>
<dbReference type="PROSITE" id="PS50109">
    <property type="entry name" value="HIS_KIN"/>
    <property type="match status" value="1"/>
</dbReference>
<dbReference type="InterPro" id="IPR003661">
    <property type="entry name" value="HisK_dim/P_dom"/>
</dbReference>
<keyword evidence="5" id="KW-0808">Transferase</keyword>
<evidence type="ECO:0000256" key="2">
    <source>
        <dbReference type="ARBA" id="ARBA00004370"/>
    </source>
</evidence>
<sequence length="573" mass="64238">MRNRPKTKTVIFMLGAIIFYALIWGMSNHFVRSEQRQQLVGLGSEYRTALTTKTVKKQTASWQRDFSAQVVALPANGNSELAKIARNVADHNLVNSGAPFTKVQYQNKDYLLYLVSAPISKKSQAVLLQPLRRVSQNYALIWWSFSFLYWLLVALFIWLAFLKAKDQRQKLALMAANVQATGAQAEAEPILLTPDDPFFELENRLKDLHHFVTTELADAQLHEQGLRSLINNLPLGVMLLNQAGQVEMVNRALGTILDVPIAAKPGLDDTYVDYVKTYALSRMIEHALRQPQVKRHQRRDIQLVGDEGRFVEADVITLVGSPDHNEADMKVLVMLFDLTEIKQNEQMQLDFVANASHELRTPVTAISGYAETLLAGAQDDPQRRQEFLTTILEQAQHLEALIQDILQLSRADQAMPIRWQSVNLDHLLQQELQLAAPAIKQRQLTVAVDTKHYHGPTLSDQLKLEEILKNLITNAVRYNVAGGKINVRLATDATQTTMIVSDTGIGLTTEDQTRIFERFYRVDQAHSHYQTGTGLGLAIVANLVDQLGGSITVRSQLGVGSTFTVKLPLNHIA</sequence>
<keyword evidence="8" id="KW-0812">Transmembrane</keyword>
<accession>A0ABW4BR74</accession>
<dbReference type="Gene3D" id="1.10.287.130">
    <property type="match status" value="1"/>
</dbReference>
<comment type="subcellular location">
    <subcellularLocation>
        <location evidence="2">Membrane</location>
    </subcellularLocation>
</comment>
<feature type="transmembrane region" description="Helical" evidence="8">
    <location>
        <begin position="9"/>
        <end position="27"/>
    </location>
</feature>
<dbReference type="Proteomes" id="UP001597191">
    <property type="component" value="Unassembled WGS sequence"/>
</dbReference>
<dbReference type="SUPFAM" id="SSF47384">
    <property type="entry name" value="Homodimeric domain of signal transducing histidine kinase"/>
    <property type="match status" value="1"/>
</dbReference>
<dbReference type="InterPro" id="IPR036890">
    <property type="entry name" value="HATPase_C_sf"/>
</dbReference>
<evidence type="ECO:0000313" key="10">
    <source>
        <dbReference type="EMBL" id="MFD1412181.1"/>
    </source>
</evidence>
<dbReference type="InterPro" id="IPR036097">
    <property type="entry name" value="HisK_dim/P_sf"/>
</dbReference>
<keyword evidence="7" id="KW-0902">Two-component regulatory system</keyword>
<keyword evidence="4" id="KW-0597">Phosphoprotein</keyword>
<dbReference type="CDD" id="cd00082">
    <property type="entry name" value="HisKA"/>
    <property type="match status" value="1"/>
</dbReference>
<evidence type="ECO:0000256" key="6">
    <source>
        <dbReference type="ARBA" id="ARBA00022777"/>
    </source>
</evidence>
<dbReference type="PANTHER" id="PTHR45453">
    <property type="entry name" value="PHOSPHATE REGULON SENSOR PROTEIN PHOR"/>
    <property type="match status" value="1"/>
</dbReference>
<dbReference type="InterPro" id="IPR005467">
    <property type="entry name" value="His_kinase_dom"/>
</dbReference>
<keyword evidence="8" id="KW-1133">Transmembrane helix</keyword>
<dbReference type="Gene3D" id="3.30.450.20">
    <property type="entry name" value="PAS domain"/>
    <property type="match status" value="1"/>
</dbReference>
<dbReference type="PRINTS" id="PR00344">
    <property type="entry name" value="BCTRLSENSOR"/>
</dbReference>
<evidence type="ECO:0000256" key="5">
    <source>
        <dbReference type="ARBA" id="ARBA00022679"/>
    </source>
</evidence>
<evidence type="ECO:0000313" key="11">
    <source>
        <dbReference type="Proteomes" id="UP001597191"/>
    </source>
</evidence>
<dbReference type="PANTHER" id="PTHR45453:SF1">
    <property type="entry name" value="PHOSPHATE REGULON SENSOR PROTEIN PHOR"/>
    <property type="match status" value="1"/>
</dbReference>
<comment type="catalytic activity">
    <reaction evidence="1">
        <text>ATP + protein L-histidine = ADP + protein N-phospho-L-histidine.</text>
        <dbReference type="EC" id="2.7.13.3"/>
    </reaction>
</comment>
<dbReference type="GO" id="GO:0016301">
    <property type="term" value="F:kinase activity"/>
    <property type="evidence" value="ECO:0007669"/>
    <property type="project" value="UniProtKB-KW"/>
</dbReference>
<evidence type="ECO:0000256" key="4">
    <source>
        <dbReference type="ARBA" id="ARBA00022553"/>
    </source>
</evidence>
<dbReference type="InterPro" id="IPR050351">
    <property type="entry name" value="BphY/WalK/GraS-like"/>
</dbReference>
<dbReference type="CDD" id="cd00075">
    <property type="entry name" value="HATPase"/>
    <property type="match status" value="1"/>
</dbReference>
<gene>
    <name evidence="10" type="ORF">ACFQ4R_11375</name>
</gene>
<evidence type="ECO:0000256" key="1">
    <source>
        <dbReference type="ARBA" id="ARBA00000085"/>
    </source>
</evidence>
<protein>
    <recommendedName>
        <fullName evidence="3">histidine kinase</fullName>
        <ecNumber evidence="3">2.7.13.3</ecNumber>
    </recommendedName>
</protein>
<organism evidence="10 11">
    <name type="scientific">Lapidilactobacillus gannanensis</name>
    <dbReference type="NCBI Taxonomy" id="2486002"/>
    <lineage>
        <taxon>Bacteria</taxon>
        <taxon>Bacillati</taxon>
        <taxon>Bacillota</taxon>
        <taxon>Bacilli</taxon>
        <taxon>Lactobacillales</taxon>
        <taxon>Lactobacillaceae</taxon>
        <taxon>Lapidilactobacillus</taxon>
    </lineage>
</organism>
<keyword evidence="11" id="KW-1185">Reference proteome</keyword>
<dbReference type="EMBL" id="JBHTOH010000094">
    <property type="protein sequence ID" value="MFD1412181.1"/>
    <property type="molecule type" value="Genomic_DNA"/>
</dbReference>
<evidence type="ECO:0000256" key="7">
    <source>
        <dbReference type="ARBA" id="ARBA00023012"/>
    </source>
</evidence>
<dbReference type="Gene3D" id="3.30.565.10">
    <property type="entry name" value="Histidine kinase-like ATPase, C-terminal domain"/>
    <property type="match status" value="1"/>
</dbReference>
<dbReference type="SMART" id="SM00388">
    <property type="entry name" value="HisKA"/>
    <property type="match status" value="1"/>
</dbReference>
<dbReference type="EC" id="2.7.13.3" evidence="3"/>
<feature type="domain" description="Histidine kinase" evidence="9">
    <location>
        <begin position="354"/>
        <end position="571"/>
    </location>
</feature>
<evidence type="ECO:0000256" key="3">
    <source>
        <dbReference type="ARBA" id="ARBA00012438"/>
    </source>
</evidence>
<evidence type="ECO:0000256" key="8">
    <source>
        <dbReference type="SAM" id="Phobius"/>
    </source>
</evidence>
<dbReference type="Pfam" id="PF00512">
    <property type="entry name" value="HisKA"/>
    <property type="match status" value="1"/>
</dbReference>
<proteinExistence type="predicted"/>
<keyword evidence="8" id="KW-0472">Membrane</keyword>
<reference evidence="11" key="1">
    <citation type="journal article" date="2019" name="Int. J. Syst. Evol. Microbiol.">
        <title>The Global Catalogue of Microorganisms (GCM) 10K type strain sequencing project: providing services to taxonomists for standard genome sequencing and annotation.</title>
        <authorList>
            <consortium name="The Broad Institute Genomics Platform"/>
            <consortium name="The Broad Institute Genome Sequencing Center for Infectious Disease"/>
            <person name="Wu L."/>
            <person name="Ma J."/>
        </authorList>
    </citation>
    <scope>NUCLEOTIDE SEQUENCE [LARGE SCALE GENOMIC DNA]</scope>
    <source>
        <strain evidence="11">CCM 8937</strain>
    </source>
</reference>
<keyword evidence="6 10" id="KW-0418">Kinase</keyword>
<dbReference type="InterPro" id="IPR003594">
    <property type="entry name" value="HATPase_dom"/>
</dbReference>
<feature type="transmembrane region" description="Helical" evidence="8">
    <location>
        <begin position="140"/>
        <end position="161"/>
    </location>
</feature>
<dbReference type="SUPFAM" id="SSF55874">
    <property type="entry name" value="ATPase domain of HSP90 chaperone/DNA topoisomerase II/histidine kinase"/>
    <property type="match status" value="1"/>
</dbReference>
<dbReference type="RefSeq" id="WP_125648119.1">
    <property type="nucleotide sequence ID" value="NZ_JBHTOH010000094.1"/>
</dbReference>
<evidence type="ECO:0000259" key="9">
    <source>
        <dbReference type="PROSITE" id="PS50109"/>
    </source>
</evidence>